<dbReference type="InterPro" id="IPR019933">
    <property type="entry name" value="DivIVA_domain"/>
</dbReference>
<accession>A0ABN2RJE3</accession>
<gene>
    <name evidence="2" type="ORF">GCM10009798_33300</name>
</gene>
<reference evidence="2 3" key="1">
    <citation type="journal article" date="2019" name="Int. J. Syst. Evol. Microbiol.">
        <title>The Global Catalogue of Microorganisms (GCM) 10K type strain sequencing project: providing services to taxonomists for standard genome sequencing and annotation.</title>
        <authorList>
            <consortium name="The Broad Institute Genomics Platform"/>
            <consortium name="The Broad Institute Genome Sequencing Center for Infectious Disease"/>
            <person name="Wu L."/>
            <person name="Ma J."/>
        </authorList>
    </citation>
    <scope>NUCLEOTIDE SEQUENCE [LARGE SCALE GENOMIC DNA]</scope>
    <source>
        <strain evidence="2 3">JCM 15309</strain>
    </source>
</reference>
<evidence type="ECO:0000313" key="3">
    <source>
        <dbReference type="Proteomes" id="UP001500571"/>
    </source>
</evidence>
<proteinExistence type="predicted"/>
<evidence type="ECO:0000313" key="2">
    <source>
        <dbReference type="EMBL" id="GAA1969945.1"/>
    </source>
</evidence>
<dbReference type="NCBIfam" id="TIGR03544">
    <property type="entry name" value="DivI1A_domain"/>
    <property type="match status" value="1"/>
</dbReference>
<keyword evidence="3" id="KW-1185">Reference proteome</keyword>
<protein>
    <recommendedName>
        <fullName evidence="4">DivIVA domain-containing protein</fullName>
    </recommendedName>
</protein>
<evidence type="ECO:0000256" key="1">
    <source>
        <dbReference type="SAM" id="MobiDB-lite"/>
    </source>
</evidence>
<evidence type="ECO:0008006" key="4">
    <source>
        <dbReference type="Google" id="ProtNLM"/>
    </source>
</evidence>
<dbReference type="RefSeq" id="WP_344046726.1">
    <property type="nucleotide sequence ID" value="NZ_BAAAPB010000004.1"/>
</dbReference>
<dbReference type="Gene3D" id="6.10.250.660">
    <property type="match status" value="1"/>
</dbReference>
<dbReference type="EMBL" id="BAAAPB010000004">
    <property type="protein sequence ID" value="GAA1969945.1"/>
    <property type="molecule type" value="Genomic_DNA"/>
</dbReference>
<dbReference type="Proteomes" id="UP001500571">
    <property type="component" value="Unassembled WGS sequence"/>
</dbReference>
<feature type="region of interest" description="Disordered" evidence="1">
    <location>
        <begin position="77"/>
        <end position="106"/>
    </location>
</feature>
<sequence>MNESLATEVEHARFTPTRFREGYDMAEVDRFLDDLCVRLRAGESVARYIAEARFTPVRLREGYDMGDVDSLLGHVASTADAAPAGDTSPVGEDPSPADSDWRNPISEVRSPLARLFRRREER</sequence>
<organism evidence="2 3">
    <name type="scientific">Nocardioides panacihumi</name>
    <dbReference type="NCBI Taxonomy" id="400774"/>
    <lineage>
        <taxon>Bacteria</taxon>
        <taxon>Bacillati</taxon>
        <taxon>Actinomycetota</taxon>
        <taxon>Actinomycetes</taxon>
        <taxon>Propionibacteriales</taxon>
        <taxon>Nocardioidaceae</taxon>
        <taxon>Nocardioides</taxon>
    </lineage>
</organism>
<comment type="caution">
    <text evidence="2">The sequence shown here is derived from an EMBL/GenBank/DDBJ whole genome shotgun (WGS) entry which is preliminary data.</text>
</comment>
<name>A0ABN2RJE3_9ACTN</name>